<comment type="caution">
    <text evidence="3">The sequence shown here is derived from an EMBL/GenBank/DDBJ whole genome shotgun (WGS) entry which is preliminary data.</text>
</comment>
<dbReference type="Gene3D" id="2.40.128.20">
    <property type="match status" value="1"/>
</dbReference>
<proteinExistence type="inferred from homology"/>
<gene>
    <name evidence="3" type="ORF">PENTCL1PPCAC_3171</name>
</gene>
<evidence type="ECO:0000313" key="4">
    <source>
        <dbReference type="Proteomes" id="UP001432027"/>
    </source>
</evidence>
<dbReference type="EMBL" id="BTSX01000001">
    <property type="protein sequence ID" value="GMS80996.1"/>
    <property type="molecule type" value="Genomic_DNA"/>
</dbReference>
<evidence type="ECO:0000256" key="1">
    <source>
        <dbReference type="ARBA" id="ARBA00008390"/>
    </source>
</evidence>
<accession>A0AAV5SCB8</accession>
<dbReference type="SUPFAM" id="SSF50814">
    <property type="entry name" value="Lipocalins"/>
    <property type="match status" value="1"/>
</dbReference>
<dbReference type="PRINTS" id="PR00178">
    <property type="entry name" value="FATTYACIDBP"/>
</dbReference>
<protein>
    <submittedName>
        <fullName evidence="3">Uncharacterized protein</fullName>
    </submittedName>
</protein>
<dbReference type="CDD" id="cd00742">
    <property type="entry name" value="FABP"/>
    <property type="match status" value="1"/>
</dbReference>
<reference evidence="3" key="1">
    <citation type="submission" date="2023-10" db="EMBL/GenBank/DDBJ databases">
        <title>Genome assembly of Pristionchus species.</title>
        <authorList>
            <person name="Yoshida K."/>
            <person name="Sommer R.J."/>
        </authorList>
    </citation>
    <scope>NUCLEOTIDE SEQUENCE</scope>
    <source>
        <strain evidence="3">RS0144</strain>
    </source>
</reference>
<dbReference type="AlphaFoldDB" id="A0AAV5SCB8"/>
<dbReference type="InterPro" id="IPR000463">
    <property type="entry name" value="Fatty_acid-bd"/>
</dbReference>
<name>A0AAV5SCB8_9BILA</name>
<evidence type="ECO:0000313" key="3">
    <source>
        <dbReference type="EMBL" id="GMS80996.1"/>
    </source>
</evidence>
<dbReference type="PANTHER" id="PTHR11955">
    <property type="entry name" value="FATTY ACID BINDING PROTEIN"/>
    <property type="match status" value="1"/>
</dbReference>
<dbReference type="Proteomes" id="UP001432027">
    <property type="component" value="Unassembled WGS sequence"/>
</dbReference>
<organism evidence="3 4">
    <name type="scientific">Pristionchus entomophagus</name>
    <dbReference type="NCBI Taxonomy" id="358040"/>
    <lineage>
        <taxon>Eukaryota</taxon>
        <taxon>Metazoa</taxon>
        <taxon>Ecdysozoa</taxon>
        <taxon>Nematoda</taxon>
        <taxon>Chromadorea</taxon>
        <taxon>Rhabditida</taxon>
        <taxon>Rhabditina</taxon>
        <taxon>Diplogasteromorpha</taxon>
        <taxon>Diplogasteroidea</taxon>
        <taxon>Neodiplogasteridae</taxon>
        <taxon>Pristionchus</taxon>
    </lineage>
</organism>
<evidence type="ECO:0000256" key="2">
    <source>
        <dbReference type="ARBA" id="ARBA00023121"/>
    </source>
</evidence>
<dbReference type="InterPro" id="IPR031259">
    <property type="entry name" value="ILBP"/>
</dbReference>
<dbReference type="GO" id="GO:0008289">
    <property type="term" value="F:lipid binding"/>
    <property type="evidence" value="ECO:0007669"/>
    <property type="project" value="UniProtKB-KW"/>
</dbReference>
<keyword evidence="2" id="KW-0446">Lipid-binding</keyword>
<sequence length="142" mass="16024">MADKFVGTWVCSQSENVEAYFKEVGASHHLIKELSHMKGTLTFEIDGDEWTMTFHSPLKSHTYTFRLGQEFNDTALDGRDVTSRFEFDGTTLVEFERGMHGGKDSRKEMTISGNTLTEVDQCQNLKSTSVYQKARPGLVAAF</sequence>
<dbReference type="InterPro" id="IPR012674">
    <property type="entry name" value="Calycin"/>
</dbReference>
<comment type="similarity">
    <text evidence="1">Belongs to the calycin superfamily. Fatty-acid binding protein (FABP) family.</text>
</comment>
<keyword evidence="4" id="KW-1185">Reference proteome</keyword>